<keyword evidence="6" id="KW-0472">Membrane</keyword>
<evidence type="ECO:0000256" key="3">
    <source>
        <dbReference type="ARBA" id="ARBA00022448"/>
    </source>
</evidence>
<comment type="caution">
    <text evidence="8">The sequence shown here is derived from an EMBL/GenBank/DDBJ whole genome shotgun (WGS) entry which is preliminary data.</text>
</comment>
<organism evidence="8 9">
    <name type="scientific">Pedobacter yulinensis</name>
    <dbReference type="NCBI Taxonomy" id="2126353"/>
    <lineage>
        <taxon>Bacteria</taxon>
        <taxon>Pseudomonadati</taxon>
        <taxon>Bacteroidota</taxon>
        <taxon>Sphingobacteriia</taxon>
        <taxon>Sphingobacteriales</taxon>
        <taxon>Sphingobacteriaceae</taxon>
        <taxon>Pedobacter</taxon>
    </lineage>
</organism>
<dbReference type="GO" id="GO:1990281">
    <property type="term" value="C:efflux pump complex"/>
    <property type="evidence" value="ECO:0007669"/>
    <property type="project" value="TreeGrafter"/>
</dbReference>
<evidence type="ECO:0000256" key="6">
    <source>
        <dbReference type="ARBA" id="ARBA00023136"/>
    </source>
</evidence>
<dbReference type="RefSeq" id="WP_107214453.1">
    <property type="nucleotide sequence ID" value="NZ_KZ686268.1"/>
</dbReference>
<keyword evidence="7" id="KW-0998">Cell outer membrane</keyword>
<comment type="similarity">
    <text evidence="2">Belongs to the outer membrane factor (OMF) (TC 1.B.17) family.</text>
</comment>
<evidence type="ECO:0000256" key="7">
    <source>
        <dbReference type="ARBA" id="ARBA00023237"/>
    </source>
</evidence>
<dbReference type="GO" id="GO:0009279">
    <property type="term" value="C:cell outer membrane"/>
    <property type="evidence" value="ECO:0007669"/>
    <property type="project" value="UniProtKB-SubCell"/>
</dbReference>
<dbReference type="Proteomes" id="UP000240912">
    <property type="component" value="Unassembled WGS sequence"/>
</dbReference>
<gene>
    <name evidence="8" type="ORF">C7T94_06470</name>
</gene>
<accession>A0A2T3HPI3</accession>
<dbReference type="Pfam" id="PF02321">
    <property type="entry name" value="OEP"/>
    <property type="match status" value="2"/>
</dbReference>
<name>A0A2T3HPI3_9SPHI</name>
<sequence>MKKYVYLLTAFLLWFPGMLGAQELLTLEEAVRISLENNYDIKLTKNAAAISKNNVNPANAGMLPVLTGDMNTGGSRQNTRQTPATGADRVITGARSTNFAYGVNLGWTIFDGFSMFAAYDRLKELEKQGQVNARATVIANIADVISTYYDIVRQEQLLNAADSTLDVSRMRQRIADNKLQLGRGSKLDVLAASVDYNADTSAYLQQKTALANTKVRLNQLLARDLQTRFEVKEQIEIDGTLTYPALEALTEQQNPDIRNAFINKRIAELTLKEVRGQRYPTIAINGGYERSRSTSPTGFNQRFQANGFTYGLTAGLNIFNGFLQRQNERNAKIEISSASLSLEKARQDVKSLLLSAYQNYQNFIELVKLERRNVDIARQNLDITLEKYRLGSIPPLELREAQKNSLDAVSRFVEIEYQAKIAEITLREISGSLDIQ</sequence>
<dbReference type="InterPro" id="IPR003423">
    <property type="entry name" value="OMP_efflux"/>
</dbReference>
<evidence type="ECO:0000256" key="5">
    <source>
        <dbReference type="ARBA" id="ARBA00022692"/>
    </source>
</evidence>
<protein>
    <submittedName>
        <fullName evidence="8">Transporter</fullName>
    </submittedName>
</protein>
<dbReference type="Gene3D" id="1.20.1600.10">
    <property type="entry name" value="Outer membrane efflux proteins (OEP)"/>
    <property type="match status" value="1"/>
</dbReference>
<reference evidence="8 9" key="1">
    <citation type="submission" date="2018-03" db="EMBL/GenBank/DDBJ databases">
        <authorList>
            <person name="Keele B.F."/>
        </authorList>
    </citation>
    <scope>NUCLEOTIDE SEQUENCE [LARGE SCALE GENOMIC DNA]</scope>
    <source>
        <strain evidence="8 9">YL28-9</strain>
    </source>
</reference>
<proteinExistence type="inferred from homology"/>
<dbReference type="PANTHER" id="PTHR30026:SF20">
    <property type="entry name" value="OUTER MEMBRANE PROTEIN TOLC"/>
    <property type="match status" value="1"/>
</dbReference>
<evidence type="ECO:0000313" key="9">
    <source>
        <dbReference type="Proteomes" id="UP000240912"/>
    </source>
</evidence>
<dbReference type="PANTHER" id="PTHR30026">
    <property type="entry name" value="OUTER MEMBRANE PROTEIN TOLC"/>
    <property type="match status" value="1"/>
</dbReference>
<comment type="subcellular location">
    <subcellularLocation>
        <location evidence="1">Cell outer membrane</location>
    </subcellularLocation>
</comment>
<dbReference type="GO" id="GO:0015288">
    <property type="term" value="F:porin activity"/>
    <property type="evidence" value="ECO:0007669"/>
    <property type="project" value="TreeGrafter"/>
</dbReference>
<evidence type="ECO:0000256" key="2">
    <source>
        <dbReference type="ARBA" id="ARBA00007613"/>
    </source>
</evidence>
<keyword evidence="3" id="KW-0813">Transport</keyword>
<dbReference type="SUPFAM" id="SSF56954">
    <property type="entry name" value="Outer membrane efflux proteins (OEP)"/>
    <property type="match status" value="1"/>
</dbReference>
<keyword evidence="5" id="KW-0812">Transmembrane</keyword>
<keyword evidence="9" id="KW-1185">Reference proteome</keyword>
<evidence type="ECO:0000256" key="1">
    <source>
        <dbReference type="ARBA" id="ARBA00004442"/>
    </source>
</evidence>
<dbReference type="AlphaFoldDB" id="A0A2T3HPI3"/>
<keyword evidence="4" id="KW-1134">Transmembrane beta strand</keyword>
<dbReference type="InterPro" id="IPR051906">
    <property type="entry name" value="TolC-like"/>
</dbReference>
<evidence type="ECO:0000313" key="8">
    <source>
        <dbReference type="EMBL" id="PST84354.1"/>
    </source>
</evidence>
<dbReference type="OrthoDB" id="9771205at2"/>
<evidence type="ECO:0000256" key="4">
    <source>
        <dbReference type="ARBA" id="ARBA00022452"/>
    </source>
</evidence>
<dbReference type="GO" id="GO:0015562">
    <property type="term" value="F:efflux transmembrane transporter activity"/>
    <property type="evidence" value="ECO:0007669"/>
    <property type="project" value="InterPro"/>
</dbReference>
<dbReference type="EMBL" id="PYLS01000004">
    <property type="protein sequence ID" value="PST84354.1"/>
    <property type="molecule type" value="Genomic_DNA"/>
</dbReference>